<organism evidence="1 2">
    <name type="scientific">Racocetra persica</name>
    <dbReference type="NCBI Taxonomy" id="160502"/>
    <lineage>
        <taxon>Eukaryota</taxon>
        <taxon>Fungi</taxon>
        <taxon>Fungi incertae sedis</taxon>
        <taxon>Mucoromycota</taxon>
        <taxon>Glomeromycotina</taxon>
        <taxon>Glomeromycetes</taxon>
        <taxon>Diversisporales</taxon>
        <taxon>Gigasporaceae</taxon>
        <taxon>Racocetra</taxon>
    </lineage>
</organism>
<dbReference type="Proteomes" id="UP000789920">
    <property type="component" value="Unassembled WGS sequence"/>
</dbReference>
<evidence type="ECO:0000313" key="1">
    <source>
        <dbReference type="EMBL" id="CAG8829937.1"/>
    </source>
</evidence>
<protein>
    <submittedName>
        <fullName evidence="1">15636_t:CDS:1</fullName>
    </submittedName>
</protein>
<accession>A0ACA9S7A2</accession>
<comment type="caution">
    <text evidence="1">The sequence shown here is derived from an EMBL/GenBank/DDBJ whole genome shotgun (WGS) entry which is preliminary data.</text>
</comment>
<name>A0ACA9S7A2_9GLOM</name>
<feature type="non-terminal residue" evidence="1">
    <location>
        <position position="53"/>
    </location>
</feature>
<sequence length="53" mass="6267">LPYNEQDEDDDSSLLNLSEQNELQNIFSRKPKKYKSTMWPYFDEETKGNPGLL</sequence>
<feature type="non-terminal residue" evidence="1">
    <location>
        <position position="1"/>
    </location>
</feature>
<gene>
    <name evidence="1" type="ORF">RPERSI_LOCUS27636</name>
</gene>
<keyword evidence="2" id="KW-1185">Reference proteome</keyword>
<reference evidence="1" key="1">
    <citation type="submission" date="2021-06" db="EMBL/GenBank/DDBJ databases">
        <authorList>
            <person name="Kallberg Y."/>
            <person name="Tangrot J."/>
            <person name="Rosling A."/>
        </authorList>
    </citation>
    <scope>NUCLEOTIDE SEQUENCE</scope>
    <source>
        <strain evidence="1">MA461A</strain>
    </source>
</reference>
<proteinExistence type="predicted"/>
<dbReference type="EMBL" id="CAJVQC010098202">
    <property type="protein sequence ID" value="CAG8829937.1"/>
    <property type="molecule type" value="Genomic_DNA"/>
</dbReference>
<evidence type="ECO:0000313" key="2">
    <source>
        <dbReference type="Proteomes" id="UP000789920"/>
    </source>
</evidence>